<comment type="caution">
    <text evidence="2">The sequence shown here is derived from an EMBL/GenBank/DDBJ whole genome shotgun (WGS) entry which is preliminary data.</text>
</comment>
<proteinExistence type="predicted"/>
<dbReference type="EMBL" id="JAQAGZ010000001">
    <property type="protein sequence ID" value="MCZ8511035.1"/>
    <property type="molecule type" value="Genomic_DNA"/>
</dbReference>
<accession>A0ABT4Q2D3</accession>
<dbReference type="SUPFAM" id="SSF109854">
    <property type="entry name" value="DinB/YfiT-like putative metalloenzymes"/>
    <property type="match status" value="1"/>
</dbReference>
<dbReference type="RefSeq" id="WP_269879406.1">
    <property type="nucleotide sequence ID" value="NZ_JAQAGZ010000001.1"/>
</dbReference>
<sequence>MNIRPTSGEYGGDFGKYINRVPDGNIFEILTRQLSENTEFLSGLTETQAGHRYAPGKWSLKEVIGHVIDNERIMAYRLLRIARGDRTPLPGYDENALMEGSSFDELPWSAVLEDYAAVRRATLTLLEGLREDAWSRLGVANNAELSAKALAYIIAGHEIHHLGVIRERYLD</sequence>
<feature type="domain" description="DinB-like" evidence="1">
    <location>
        <begin position="30"/>
        <end position="165"/>
    </location>
</feature>
<evidence type="ECO:0000313" key="3">
    <source>
        <dbReference type="Proteomes" id="UP001527882"/>
    </source>
</evidence>
<reference evidence="2 3" key="1">
    <citation type="submission" date="2022-12" db="EMBL/GenBank/DDBJ databases">
        <title>Draft genome sequence of Paenibacillus sp. dW9.</title>
        <authorList>
            <person name="Choi E.-W."/>
            <person name="Kim D.-U."/>
        </authorList>
    </citation>
    <scope>NUCLEOTIDE SEQUENCE [LARGE SCALE GENOMIC DNA]</scope>
    <source>
        <strain evidence="3">dW9</strain>
    </source>
</reference>
<evidence type="ECO:0000313" key="2">
    <source>
        <dbReference type="EMBL" id="MCZ8511035.1"/>
    </source>
</evidence>
<protein>
    <submittedName>
        <fullName evidence="2">DinB family protein</fullName>
    </submittedName>
</protein>
<dbReference type="InterPro" id="IPR024775">
    <property type="entry name" value="DinB-like"/>
</dbReference>
<dbReference type="Gene3D" id="1.20.120.450">
    <property type="entry name" value="dinb family like domain"/>
    <property type="match status" value="1"/>
</dbReference>
<dbReference type="InterPro" id="IPR034660">
    <property type="entry name" value="DinB/YfiT-like"/>
</dbReference>
<name>A0ABT4Q2D3_9BACL</name>
<keyword evidence="3" id="KW-1185">Reference proteome</keyword>
<dbReference type="Proteomes" id="UP001527882">
    <property type="component" value="Unassembled WGS sequence"/>
</dbReference>
<dbReference type="Pfam" id="PF12867">
    <property type="entry name" value="DinB_2"/>
    <property type="match status" value="1"/>
</dbReference>
<gene>
    <name evidence="2" type="ORF">O9H85_01005</name>
</gene>
<evidence type="ECO:0000259" key="1">
    <source>
        <dbReference type="Pfam" id="PF12867"/>
    </source>
</evidence>
<organism evidence="2 3">
    <name type="scientific">Paenibacillus gyeongsangnamensis</name>
    <dbReference type="NCBI Taxonomy" id="3388067"/>
    <lineage>
        <taxon>Bacteria</taxon>
        <taxon>Bacillati</taxon>
        <taxon>Bacillota</taxon>
        <taxon>Bacilli</taxon>
        <taxon>Bacillales</taxon>
        <taxon>Paenibacillaceae</taxon>
        <taxon>Paenibacillus</taxon>
    </lineage>
</organism>